<organism evidence="1">
    <name type="scientific">Anguilla anguilla</name>
    <name type="common">European freshwater eel</name>
    <name type="synonym">Muraena anguilla</name>
    <dbReference type="NCBI Taxonomy" id="7936"/>
    <lineage>
        <taxon>Eukaryota</taxon>
        <taxon>Metazoa</taxon>
        <taxon>Chordata</taxon>
        <taxon>Craniata</taxon>
        <taxon>Vertebrata</taxon>
        <taxon>Euteleostomi</taxon>
        <taxon>Actinopterygii</taxon>
        <taxon>Neopterygii</taxon>
        <taxon>Teleostei</taxon>
        <taxon>Anguilliformes</taxon>
        <taxon>Anguillidae</taxon>
        <taxon>Anguilla</taxon>
    </lineage>
</organism>
<evidence type="ECO:0000313" key="1">
    <source>
        <dbReference type="EMBL" id="JAH57142.1"/>
    </source>
</evidence>
<protein>
    <submittedName>
        <fullName evidence="1">Uncharacterized protein</fullName>
    </submittedName>
</protein>
<reference evidence="1" key="2">
    <citation type="journal article" date="2015" name="Fish Shellfish Immunol.">
        <title>Early steps in the European eel (Anguilla anguilla)-Vibrio vulnificus interaction in the gills: Role of the RtxA13 toxin.</title>
        <authorList>
            <person name="Callol A."/>
            <person name="Pajuelo D."/>
            <person name="Ebbesson L."/>
            <person name="Teles M."/>
            <person name="MacKenzie S."/>
            <person name="Amaro C."/>
        </authorList>
    </citation>
    <scope>NUCLEOTIDE SEQUENCE</scope>
</reference>
<proteinExistence type="predicted"/>
<dbReference type="AlphaFoldDB" id="A0A0E9TUI8"/>
<name>A0A0E9TUI8_ANGAN</name>
<accession>A0A0E9TUI8</accession>
<sequence length="34" mass="3875">MLDLLRFRWLLSLVEDCFQTLNQPALHSAILCGG</sequence>
<dbReference type="EMBL" id="GBXM01051435">
    <property type="protein sequence ID" value="JAH57142.1"/>
    <property type="molecule type" value="Transcribed_RNA"/>
</dbReference>
<reference evidence="1" key="1">
    <citation type="submission" date="2014-11" db="EMBL/GenBank/DDBJ databases">
        <authorList>
            <person name="Amaro Gonzalez C."/>
        </authorList>
    </citation>
    <scope>NUCLEOTIDE SEQUENCE</scope>
</reference>